<accession>A0ABN9S030</accession>
<comment type="caution">
    <text evidence="1">The sequence shown here is derived from an EMBL/GenBank/DDBJ whole genome shotgun (WGS) entry which is preliminary data.</text>
</comment>
<dbReference type="EMBL" id="CAUYUJ010008829">
    <property type="protein sequence ID" value="CAK0825064.1"/>
    <property type="molecule type" value="Genomic_DNA"/>
</dbReference>
<gene>
    <name evidence="1" type="ORF">PCOR1329_LOCUS25297</name>
</gene>
<protein>
    <submittedName>
        <fullName evidence="1">Uncharacterized protein</fullName>
    </submittedName>
</protein>
<organism evidence="1 2">
    <name type="scientific">Prorocentrum cordatum</name>
    <dbReference type="NCBI Taxonomy" id="2364126"/>
    <lineage>
        <taxon>Eukaryota</taxon>
        <taxon>Sar</taxon>
        <taxon>Alveolata</taxon>
        <taxon>Dinophyceae</taxon>
        <taxon>Prorocentrales</taxon>
        <taxon>Prorocentraceae</taxon>
        <taxon>Prorocentrum</taxon>
    </lineage>
</organism>
<evidence type="ECO:0000313" key="1">
    <source>
        <dbReference type="EMBL" id="CAK0825064.1"/>
    </source>
</evidence>
<keyword evidence="2" id="KW-1185">Reference proteome</keyword>
<reference evidence="1" key="1">
    <citation type="submission" date="2023-10" db="EMBL/GenBank/DDBJ databases">
        <authorList>
            <person name="Chen Y."/>
            <person name="Shah S."/>
            <person name="Dougan E. K."/>
            <person name="Thang M."/>
            <person name="Chan C."/>
        </authorList>
    </citation>
    <scope>NUCLEOTIDE SEQUENCE [LARGE SCALE GENOMIC DNA]</scope>
</reference>
<proteinExistence type="predicted"/>
<name>A0ABN9S030_9DINO</name>
<sequence>RPPTRVECARLHGTTGLRATACSARLDPEADARRAHGAVHRVRGELVPGLLATMCRVLARVQPVLRRHAAGPHLGGAVVRAVVQLCVHDLCGVARDRAPDDSRGVPMAAASLESWCQYYVCCSSS</sequence>
<evidence type="ECO:0000313" key="2">
    <source>
        <dbReference type="Proteomes" id="UP001189429"/>
    </source>
</evidence>
<feature type="non-terminal residue" evidence="1">
    <location>
        <position position="125"/>
    </location>
</feature>
<dbReference type="Proteomes" id="UP001189429">
    <property type="component" value="Unassembled WGS sequence"/>
</dbReference>
<feature type="non-terminal residue" evidence="1">
    <location>
        <position position="1"/>
    </location>
</feature>